<reference evidence="18 19" key="1">
    <citation type="journal article" date="2015" name="Genome Announc.">
        <title>Expanding the biotechnology potential of lactobacilli through comparative genomics of 213 strains and associated genera.</title>
        <authorList>
            <person name="Sun Z."/>
            <person name="Harris H.M."/>
            <person name="McCann A."/>
            <person name="Guo C."/>
            <person name="Argimon S."/>
            <person name="Zhang W."/>
            <person name="Yang X."/>
            <person name="Jeffery I.B."/>
            <person name="Cooney J.C."/>
            <person name="Kagawa T.F."/>
            <person name="Liu W."/>
            <person name="Song Y."/>
            <person name="Salvetti E."/>
            <person name="Wrobel A."/>
            <person name="Rasinkangas P."/>
            <person name="Parkhill J."/>
            <person name="Rea M.C."/>
            <person name="O'Sullivan O."/>
            <person name="Ritari J."/>
            <person name="Douillard F.P."/>
            <person name="Paul Ross R."/>
            <person name="Yang R."/>
            <person name="Briner A.E."/>
            <person name="Felis G.E."/>
            <person name="de Vos W.M."/>
            <person name="Barrangou R."/>
            <person name="Klaenhammer T.R."/>
            <person name="Caufield P.W."/>
            <person name="Cui Y."/>
            <person name="Zhang H."/>
            <person name="O'Toole P.W."/>
        </authorList>
    </citation>
    <scope>NUCLEOTIDE SEQUENCE [LARGE SCALE GENOMIC DNA]</scope>
    <source>
        <strain evidence="18 19">DSM 4864</strain>
    </source>
</reference>
<dbReference type="Pfam" id="PF03120">
    <property type="entry name" value="OB_DNA_ligase"/>
    <property type="match status" value="1"/>
</dbReference>
<dbReference type="CDD" id="cd17748">
    <property type="entry name" value="BRCT_DNA_ligase_like"/>
    <property type="match status" value="1"/>
</dbReference>
<dbReference type="Gene3D" id="2.40.50.140">
    <property type="entry name" value="Nucleic acid-binding proteins"/>
    <property type="match status" value="1"/>
</dbReference>
<dbReference type="EMBL" id="AZGE01000002">
    <property type="protein sequence ID" value="KRM16621.1"/>
    <property type="molecule type" value="Genomic_DNA"/>
</dbReference>
<keyword evidence="8 15" id="KW-0862">Zinc</keyword>
<dbReference type="Pfam" id="PF01653">
    <property type="entry name" value="DNA_ligase_aden"/>
    <property type="match status" value="1"/>
</dbReference>
<dbReference type="InterPro" id="IPR018239">
    <property type="entry name" value="DNA_ligase_AS"/>
</dbReference>
<dbReference type="CDD" id="cd00114">
    <property type="entry name" value="LIGANc"/>
    <property type="match status" value="1"/>
</dbReference>
<dbReference type="PANTHER" id="PTHR23389:SF9">
    <property type="entry name" value="DNA LIGASE"/>
    <property type="match status" value="1"/>
</dbReference>
<evidence type="ECO:0000256" key="12">
    <source>
        <dbReference type="ARBA" id="ARBA00023211"/>
    </source>
</evidence>
<dbReference type="SUPFAM" id="SSF56091">
    <property type="entry name" value="DNA ligase/mRNA capping enzyme, catalytic domain"/>
    <property type="match status" value="1"/>
</dbReference>
<dbReference type="PIRSF" id="PIRSF001604">
    <property type="entry name" value="LigA"/>
    <property type="match status" value="1"/>
</dbReference>
<evidence type="ECO:0000256" key="6">
    <source>
        <dbReference type="ARBA" id="ARBA00022723"/>
    </source>
</evidence>
<feature type="binding site" evidence="15">
    <location>
        <position position="438"/>
    </location>
    <ligand>
        <name>Zn(2+)</name>
        <dbReference type="ChEBI" id="CHEBI:29105"/>
    </ligand>
</feature>
<dbReference type="InterPro" id="IPR041663">
    <property type="entry name" value="DisA/LigA_HHH"/>
</dbReference>
<feature type="binding site" evidence="15">
    <location>
        <begin position="43"/>
        <end position="47"/>
    </location>
    <ligand>
        <name>NAD(+)</name>
        <dbReference type="ChEBI" id="CHEBI:57540"/>
    </ligand>
</feature>
<evidence type="ECO:0000256" key="5">
    <source>
        <dbReference type="ARBA" id="ARBA00022705"/>
    </source>
</evidence>
<dbReference type="Gene3D" id="3.40.50.10190">
    <property type="entry name" value="BRCT domain"/>
    <property type="match status" value="1"/>
</dbReference>
<dbReference type="FunFam" id="3.30.470.30:FF:000001">
    <property type="entry name" value="DNA ligase"/>
    <property type="match status" value="1"/>
</dbReference>
<dbReference type="Pfam" id="PF03119">
    <property type="entry name" value="DNA_ligase_ZBD"/>
    <property type="match status" value="1"/>
</dbReference>
<evidence type="ECO:0000256" key="4">
    <source>
        <dbReference type="ARBA" id="ARBA00022598"/>
    </source>
</evidence>
<evidence type="ECO:0000256" key="11">
    <source>
        <dbReference type="ARBA" id="ARBA00023204"/>
    </source>
</evidence>
<evidence type="ECO:0000256" key="2">
    <source>
        <dbReference type="ARBA" id="ARBA00012722"/>
    </source>
</evidence>
<dbReference type="Gene3D" id="6.20.10.30">
    <property type="match status" value="1"/>
</dbReference>
<keyword evidence="11 15" id="KW-0234">DNA repair</keyword>
<dbReference type="InterPro" id="IPR001357">
    <property type="entry name" value="BRCT_dom"/>
</dbReference>
<dbReference type="Pfam" id="PF14520">
    <property type="entry name" value="HHH_5"/>
    <property type="match status" value="1"/>
</dbReference>
<keyword evidence="6 15" id="KW-0479">Metal-binding</keyword>
<evidence type="ECO:0000256" key="15">
    <source>
        <dbReference type="HAMAP-Rule" id="MF_01588"/>
    </source>
</evidence>
<dbReference type="SMART" id="SM00292">
    <property type="entry name" value="BRCT"/>
    <property type="match status" value="1"/>
</dbReference>
<dbReference type="InterPro" id="IPR004149">
    <property type="entry name" value="Znf_DNAligase_C4"/>
</dbReference>
<feature type="binding site" evidence="15">
    <location>
        <position position="433"/>
    </location>
    <ligand>
        <name>Zn(2+)</name>
        <dbReference type="ChEBI" id="CHEBI:29105"/>
    </ligand>
</feature>
<keyword evidence="10 15" id="KW-0520">NAD</keyword>
<dbReference type="Gene3D" id="1.10.287.610">
    <property type="entry name" value="Helix hairpin bin"/>
    <property type="match status" value="1"/>
</dbReference>
<dbReference type="InterPro" id="IPR033136">
    <property type="entry name" value="DNA_ligase_CS"/>
</dbReference>
<feature type="domain" description="BRCT" evidence="17">
    <location>
        <begin position="599"/>
        <end position="679"/>
    </location>
</feature>
<dbReference type="FunFam" id="1.10.150.20:FF:000007">
    <property type="entry name" value="DNA ligase"/>
    <property type="match status" value="1"/>
</dbReference>
<keyword evidence="7 15" id="KW-0227">DNA damage</keyword>
<name>A0A0R1WG99_9LACO</name>
<evidence type="ECO:0000313" key="19">
    <source>
        <dbReference type="Proteomes" id="UP000050973"/>
    </source>
</evidence>
<dbReference type="GO" id="GO:0005829">
    <property type="term" value="C:cytosol"/>
    <property type="evidence" value="ECO:0007669"/>
    <property type="project" value="TreeGrafter"/>
</dbReference>
<evidence type="ECO:0000256" key="10">
    <source>
        <dbReference type="ARBA" id="ARBA00023027"/>
    </source>
</evidence>
<comment type="function">
    <text evidence="1 15">DNA ligase that catalyzes the formation of phosphodiester linkages between 5'-phosphoryl and 3'-hydroxyl groups in double-stranded DNA using NAD as a coenzyme and as the energy source for the reaction. It is essential for DNA replication and repair of damaged DNA.</text>
</comment>
<dbReference type="SMART" id="SM00532">
    <property type="entry name" value="LIGANc"/>
    <property type="match status" value="1"/>
</dbReference>
<dbReference type="PROSITE" id="PS50172">
    <property type="entry name" value="BRCT"/>
    <property type="match status" value="1"/>
</dbReference>
<dbReference type="SUPFAM" id="SSF52113">
    <property type="entry name" value="BRCT domain"/>
    <property type="match status" value="1"/>
</dbReference>
<keyword evidence="4 15" id="KW-0436">Ligase</keyword>
<feature type="binding site" evidence="15">
    <location>
        <position position="297"/>
    </location>
    <ligand>
        <name>NAD(+)</name>
        <dbReference type="ChEBI" id="CHEBI:57540"/>
    </ligand>
</feature>
<dbReference type="InterPro" id="IPR010994">
    <property type="entry name" value="RuvA_2-like"/>
</dbReference>
<dbReference type="PATRIC" id="fig|1423779.3.peg.734"/>
<dbReference type="InterPro" id="IPR001679">
    <property type="entry name" value="DNA_ligase"/>
</dbReference>
<evidence type="ECO:0000256" key="8">
    <source>
        <dbReference type="ARBA" id="ARBA00022833"/>
    </source>
</evidence>
<feature type="binding site" evidence="15">
    <location>
        <position position="418"/>
    </location>
    <ligand>
        <name>Zn(2+)</name>
        <dbReference type="ChEBI" id="CHEBI:29105"/>
    </ligand>
</feature>
<dbReference type="AlphaFoldDB" id="A0A0R1WG99"/>
<dbReference type="SUPFAM" id="SSF47781">
    <property type="entry name" value="RuvA domain 2-like"/>
    <property type="match status" value="1"/>
</dbReference>
<evidence type="ECO:0000256" key="1">
    <source>
        <dbReference type="ARBA" id="ARBA00004067"/>
    </source>
</evidence>
<keyword evidence="5 15" id="KW-0235">DNA replication</keyword>
<comment type="caution">
    <text evidence="18">The sequence shown here is derived from an EMBL/GenBank/DDBJ whole genome shotgun (WGS) entry which is preliminary data.</text>
</comment>
<evidence type="ECO:0000256" key="7">
    <source>
        <dbReference type="ARBA" id="ARBA00022763"/>
    </source>
</evidence>
<gene>
    <name evidence="15" type="primary">ligA</name>
    <name evidence="18" type="ORF">FC49_GL000724</name>
</gene>
<feature type="binding site" evidence="15">
    <location>
        <position position="147"/>
    </location>
    <ligand>
        <name>NAD(+)</name>
        <dbReference type="ChEBI" id="CHEBI:57540"/>
    </ligand>
</feature>
<dbReference type="FunFam" id="1.10.150.20:FF:000006">
    <property type="entry name" value="DNA ligase"/>
    <property type="match status" value="1"/>
</dbReference>
<dbReference type="EC" id="6.5.1.2" evidence="2 15"/>
<dbReference type="Gene3D" id="1.10.150.20">
    <property type="entry name" value="5' to 3' exonuclease, C-terminal subdomain"/>
    <property type="match status" value="2"/>
</dbReference>
<feature type="binding site" evidence="15">
    <location>
        <position position="415"/>
    </location>
    <ligand>
        <name>Zn(2+)</name>
        <dbReference type="ChEBI" id="CHEBI:29105"/>
    </ligand>
</feature>
<dbReference type="Gene3D" id="3.30.470.30">
    <property type="entry name" value="DNA ligase/mRNA capping enzyme"/>
    <property type="match status" value="1"/>
</dbReference>
<accession>A0A0R1WG99</accession>
<feature type="binding site" evidence="15">
    <location>
        <position position="321"/>
    </location>
    <ligand>
        <name>NAD(+)</name>
        <dbReference type="ChEBI" id="CHEBI:57540"/>
    </ligand>
</feature>
<evidence type="ECO:0000256" key="13">
    <source>
        <dbReference type="ARBA" id="ARBA00034005"/>
    </source>
</evidence>
<dbReference type="GO" id="GO:0006260">
    <property type="term" value="P:DNA replication"/>
    <property type="evidence" value="ECO:0007669"/>
    <property type="project" value="UniProtKB-KW"/>
</dbReference>
<dbReference type="InterPro" id="IPR013839">
    <property type="entry name" value="DNAligase_adenylation"/>
</dbReference>
<feature type="active site" description="N6-AMP-lysine intermediate" evidence="15">
    <location>
        <position position="126"/>
    </location>
</feature>
<dbReference type="GO" id="GO:0046872">
    <property type="term" value="F:metal ion binding"/>
    <property type="evidence" value="ECO:0007669"/>
    <property type="project" value="UniProtKB-KW"/>
</dbReference>
<dbReference type="RefSeq" id="WP_056983891.1">
    <property type="nucleotide sequence ID" value="NZ_AZGE01000002.1"/>
</dbReference>
<comment type="cofactor">
    <cofactor evidence="15">
        <name>Mg(2+)</name>
        <dbReference type="ChEBI" id="CHEBI:18420"/>
    </cofactor>
    <cofactor evidence="15">
        <name>Mn(2+)</name>
        <dbReference type="ChEBI" id="CHEBI:29035"/>
    </cofactor>
</comment>
<keyword evidence="9 15" id="KW-0460">Magnesium</keyword>
<dbReference type="Proteomes" id="UP000050973">
    <property type="component" value="Unassembled WGS sequence"/>
</dbReference>
<sequence>MDKQIPVDQLTLAAAKQEIAPLREQLTKWGREYYEQDNPSVEDYVYDRAYQRLVELEQRFPELKTSDSPTQHVGGGPTSELIKVTHEIPMLSMGDVFSIDELMDFNQRQQDNGDVSVTPEYNLELKIDGLSLSLVYENGRLVQGSTRGNGNIGEDVTANVMTIKSIPHQLPEPLSLEFRGECYMPKESFVKLNQEREAAGLSVFANPRNAAAGSLRQLDPQVTARRDLATFMYYVPEYQKLGVRTQAAALDRMRELGFSVNPHNRVVHNRQEITDYIEEYTAQRDQLSYGIDGIVEKVNDLDTENALGNTVKVPRWEIAYKFPPEEQATVVRDIVWTVGRTGNVTPTAVMDPVQLAGTTVSRASLHNPDYLREKDIRLGDTVYLHKAGDIIPEISRVDLKKRPADSQPYQVPTTCPVCGSDLVHLDDEVALRCVNPMCPAQIKEGLAHFASRNAMNIDGLGPKIIQQLWDKELVHDVADLYSLTHDQLLTLDKFGDKSAANLLTSIANSRNNSVECLLFGLGIRHVGAKAARLIMEHFQNLDRLLAASADEVAAVDGIGPTIGDSVQTYFANEQVKKLVDELRAVGVNFDYHGSVVPAATDSEWNGRRVVLTGKLEELTRADAKHWLEAHGAKVTGSVSKKTDIVIAGTAAGSKLTKAQDLGIMVWDEARFAQAMKEEQ</sequence>
<evidence type="ECO:0000256" key="3">
    <source>
        <dbReference type="ARBA" id="ARBA00013308"/>
    </source>
</evidence>
<dbReference type="NCBIfam" id="NF005932">
    <property type="entry name" value="PRK07956.1"/>
    <property type="match status" value="1"/>
</dbReference>
<dbReference type="Pfam" id="PF12826">
    <property type="entry name" value="HHH_2"/>
    <property type="match status" value="1"/>
</dbReference>
<comment type="similarity">
    <text evidence="14 15">Belongs to the NAD-dependent DNA ligase family. LigA subfamily.</text>
</comment>
<feature type="binding site" evidence="15">
    <location>
        <position position="181"/>
    </location>
    <ligand>
        <name>NAD(+)</name>
        <dbReference type="ChEBI" id="CHEBI:57540"/>
    </ligand>
</feature>
<evidence type="ECO:0000313" key="18">
    <source>
        <dbReference type="EMBL" id="KRM16621.1"/>
    </source>
</evidence>
<evidence type="ECO:0000256" key="9">
    <source>
        <dbReference type="ARBA" id="ARBA00022842"/>
    </source>
</evidence>
<dbReference type="HAMAP" id="MF_01588">
    <property type="entry name" value="DNA_ligase_A"/>
    <property type="match status" value="1"/>
</dbReference>
<evidence type="ECO:0000256" key="14">
    <source>
        <dbReference type="ARBA" id="ARBA00060881"/>
    </source>
</evidence>
<keyword evidence="12 15" id="KW-0464">Manganese</keyword>
<feature type="binding site" evidence="15">
    <location>
        <begin position="92"/>
        <end position="93"/>
    </location>
    <ligand>
        <name>NAD(+)</name>
        <dbReference type="ChEBI" id="CHEBI:57540"/>
    </ligand>
</feature>
<dbReference type="NCBIfam" id="TIGR00575">
    <property type="entry name" value="dnlj"/>
    <property type="match status" value="1"/>
</dbReference>
<dbReference type="PANTHER" id="PTHR23389">
    <property type="entry name" value="CHROMOSOME TRANSMISSION FIDELITY FACTOR 18"/>
    <property type="match status" value="1"/>
</dbReference>
<feature type="binding site" evidence="15">
    <location>
        <position position="124"/>
    </location>
    <ligand>
        <name>NAD(+)</name>
        <dbReference type="ChEBI" id="CHEBI:57540"/>
    </ligand>
</feature>
<dbReference type="PROSITE" id="PS01055">
    <property type="entry name" value="DNA_LIGASE_N1"/>
    <property type="match status" value="1"/>
</dbReference>
<dbReference type="GO" id="GO:0006281">
    <property type="term" value="P:DNA repair"/>
    <property type="evidence" value="ECO:0007669"/>
    <property type="project" value="UniProtKB-KW"/>
</dbReference>
<dbReference type="SUPFAM" id="SSF50249">
    <property type="entry name" value="Nucleic acid-binding proteins"/>
    <property type="match status" value="1"/>
</dbReference>
<dbReference type="InterPro" id="IPR036420">
    <property type="entry name" value="BRCT_dom_sf"/>
</dbReference>
<dbReference type="GO" id="GO:0003911">
    <property type="term" value="F:DNA ligase (NAD+) activity"/>
    <property type="evidence" value="ECO:0007669"/>
    <property type="project" value="UniProtKB-UniRule"/>
</dbReference>
<organism evidence="18 19">
    <name type="scientific">Limosilactobacillus oris DSM 4864</name>
    <dbReference type="NCBI Taxonomy" id="1423779"/>
    <lineage>
        <taxon>Bacteria</taxon>
        <taxon>Bacillati</taxon>
        <taxon>Bacillota</taxon>
        <taxon>Bacilli</taxon>
        <taxon>Lactobacillales</taxon>
        <taxon>Lactobacillaceae</taxon>
        <taxon>Limosilactobacillus</taxon>
    </lineage>
</organism>
<dbReference type="PROSITE" id="PS01056">
    <property type="entry name" value="DNA_LIGASE_N2"/>
    <property type="match status" value="1"/>
</dbReference>
<evidence type="ECO:0000256" key="16">
    <source>
        <dbReference type="RuleBase" id="RU000618"/>
    </source>
</evidence>
<proteinExistence type="inferred from homology"/>
<dbReference type="Pfam" id="PF00533">
    <property type="entry name" value="BRCT"/>
    <property type="match status" value="1"/>
</dbReference>
<dbReference type="FunFam" id="2.40.50.140:FF:000012">
    <property type="entry name" value="DNA ligase"/>
    <property type="match status" value="1"/>
</dbReference>
<dbReference type="InterPro" id="IPR013840">
    <property type="entry name" value="DNAligase_N"/>
</dbReference>
<protein>
    <recommendedName>
        <fullName evidence="3 15">DNA ligase</fullName>
        <ecNumber evidence="2 15">6.5.1.2</ecNumber>
    </recommendedName>
    <alternativeName>
        <fullName evidence="15">Polydeoxyribonucleotide synthase [NAD(+)]</fullName>
    </alternativeName>
</protein>
<comment type="catalytic activity">
    <reaction evidence="13 15 16">
        <text>NAD(+) + (deoxyribonucleotide)n-3'-hydroxyl + 5'-phospho-(deoxyribonucleotide)m = (deoxyribonucleotide)n+m + AMP + beta-nicotinamide D-nucleotide.</text>
        <dbReference type="EC" id="6.5.1.2"/>
    </reaction>
</comment>
<dbReference type="InterPro" id="IPR012340">
    <property type="entry name" value="NA-bd_OB-fold"/>
</dbReference>
<evidence type="ECO:0000259" key="17">
    <source>
        <dbReference type="PROSITE" id="PS50172"/>
    </source>
</evidence>
<dbReference type="InterPro" id="IPR004150">
    <property type="entry name" value="NAD_DNA_ligase_OB"/>
</dbReference>